<evidence type="ECO:0000256" key="1">
    <source>
        <dbReference type="SAM" id="Coils"/>
    </source>
</evidence>
<gene>
    <name evidence="3" type="ORF">M9Y10_033920</name>
</gene>
<keyword evidence="4" id="KW-1185">Reference proteome</keyword>
<feature type="compositionally biased region" description="Basic and acidic residues" evidence="2">
    <location>
        <begin position="25"/>
        <end position="39"/>
    </location>
</feature>
<proteinExistence type="predicted"/>
<dbReference type="Proteomes" id="UP001470230">
    <property type="component" value="Unassembled WGS sequence"/>
</dbReference>
<protein>
    <submittedName>
        <fullName evidence="3">Uncharacterized protein</fullName>
    </submittedName>
</protein>
<feature type="region of interest" description="Disordered" evidence="2">
    <location>
        <begin position="375"/>
        <end position="416"/>
    </location>
</feature>
<evidence type="ECO:0000313" key="4">
    <source>
        <dbReference type="Proteomes" id="UP001470230"/>
    </source>
</evidence>
<feature type="coiled-coil region" evidence="1">
    <location>
        <begin position="310"/>
        <end position="369"/>
    </location>
</feature>
<accession>A0ABR2KGL6</accession>
<name>A0ABR2KGL6_9EUKA</name>
<feature type="compositionally biased region" description="Low complexity" evidence="2">
    <location>
        <begin position="379"/>
        <end position="391"/>
    </location>
</feature>
<evidence type="ECO:0000313" key="3">
    <source>
        <dbReference type="EMBL" id="KAK8889175.1"/>
    </source>
</evidence>
<feature type="compositionally biased region" description="Acidic residues" evidence="2">
    <location>
        <begin position="1"/>
        <end position="24"/>
    </location>
</feature>
<reference evidence="3 4" key="1">
    <citation type="submission" date="2024-04" db="EMBL/GenBank/DDBJ databases">
        <title>Tritrichomonas musculus Genome.</title>
        <authorList>
            <person name="Alves-Ferreira E."/>
            <person name="Grigg M."/>
            <person name="Lorenzi H."/>
            <person name="Galac M."/>
        </authorList>
    </citation>
    <scope>NUCLEOTIDE SEQUENCE [LARGE SCALE GENOMIC DNA]</scope>
    <source>
        <strain evidence="3 4">EAF2021</strain>
    </source>
</reference>
<comment type="caution">
    <text evidence="3">The sequence shown here is derived from an EMBL/GenBank/DDBJ whole genome shotgun (WGS) entry which is preliminary data.</text>
</comment>
<feature type="compositionally biased region" description="Acidic residues" evidence="2">
    <location>
        <begin position="49"/>
        <end position="61"/>
    </location>
</feature>
<organism evidence="3 4">
    <name type="scientific">Tritrichomonas musculus</name>
    <dbReference type="NCBI Taxonomy" id="1915356"/>
    <lineage>
        <taxon>Eukaryota</taxon>
        <taxon>Metamonada</taxon>
        <taxon>Parabasalia</taxon>
        <taxon>Tritrichomonadida</taxon>
        <taxon>Tritrichomonadidae</taxon>
        <taxon>Tritrichomonas</taxon>
    </lineage>
</organism>
<evidence type="ECO:0000256" key="2">
    <source>
        <dbReference type="SAM" id="MobiDB-lite"/>
    </source>
</evidence>
<feature type="region of interest" description="Disordered" evidence="2">
    <location>
        <begin position="1"/>
        <end position="68"/>
    </location>
</feature>
<dbReference type="EMBL" id="JAPFFF010000005">
    <property type="protein sequence ID" value="KAK8889175.1"/>
    <property type="molecule type" value="Genomic_DNA"/>
</dbReference>
<sequence length="416" mass="46895">MDEFGDFEDDFIDDDDNDETYDSDSNEKTQESMGGEKSKSVLNSSRISDDDENKNEEEDEDSKLALPKEVAEDMNDVFSRSEKLDTLSMSLKFANTVTNRLYSLLYCVNQDTELLITRNRTISPVNLQSEAIKANNPNIKFDSGIIKHKKFVESFNCNNLKSEKEQQDLYDYLELCRKVIGKALPPIVNSSCQILKDPLVRSHNTYKALKQKISDLKKANNELSAQTRHTANRLVKLSKSEGESASLEPTTSNSDIIILQQRLQKILTRVYNLRESNDSTQASNTELQNKLTAEASKAPSKDSVKITENVINLQKKVAELSASIDQFEDDRETVMAQRRVSLSRMNTAIEKINSEIKRGESFLVELENKVRIMTQGQHAAKSNASGSSSSLSEKKPNRQLKQAAGSKIPVLQQRPR</sequence>
<keyword evidence="1" id="KW-0175">Coiled coil</keyword>